<comment type="caution">
    <text evidence="3">The sequence shown here is derived from an EMBL/GenBank/DDBJ whole genome shotgun (WGS) entry which is preliminary data.</text>
</comment>
<dbReference type="SMART" id="SM00331">
    <property type="entry name" value="PP2C_SIG"/>
    <property type="match status" value="1"/>
</dbReference>
<dbReference type="Proteomes" id="UP000540128">
    <property type="component" value="Unassembled WGS sequence"/>
</dbReference>
<dbReference type="PANTHER" id="PTHR43156">
    <property type="entry name" value="STAGE II SPORULATION PROTEIN E-RELATED"/>
    <property type="match status" value="1"/>
</dbReference>
<accession>A0A7Y6CAK9</accession>
<dbReference type="GO" id="GO:0016791">
    <property type="term" value="F:phosphatase activity"/>
    <property type="evidence" value="ECO:0007669"/>
    <property type="project" value="TreeGrafter"/>
</dbReference>
<evidence type="ECO:0000313" key="4">
    <source>
        <dbReference type="Proteomes" id="UP000540128"/>
    </source>
</evidence>
<dbReference type="InterPro" id="IPR003018">
    <property type="entry name" value="GAF"/>
</dbReference>
<protein>
    <submittedName>
        <fullName evidence="3">SpoIIE family protein phosphatase</fullName>
    </submittedName>
</protein>
<reference evidence="3 4" key="1">
    <citation type="submission" date="2020-03" db="EMBL/GenBank/DDBJ databases">
        <title>Complete genome sequence of sixteen Streptomyces strains facilitates identification of candidate genes involved in plant growth-promotion in grain legumes and cereals.</title>
        <authorList>
            <person name="Gopalakrishnan S."/>
            <person name="Thakur V."/>
            <person name="Saxena R."/>
            <person name="Vadlamudi S."/>
            <person name="Purohit S."/>
            <person name="Kumar V."/>
            <person name="Rathore A."/>
            <person name="Chitikineni A."/>
            <person name="Varshney R.K."/>
        </authorList>
    </citation>
    <scope>NUCLEOTIDE SEQUENCE [LARGE SCALE GENOMIC DNA]</scope>
    <source>
        <strain evidence="3 4">KAI-180</strain>
    </source>
</reference>
<dbReference type="InterPro" id="IPR036457">
    <property type="entry name" value="PPM-type-like_dom_sf"/>
</dbReference>
<dbReference type="InterPro" id="IPR001932">
    <property type="entry name" value="PPM-type_phosphatase-like_dom"/>
</dbReference>
<dbReference type="Pfam" id="PF07228">
    <property type="entry name" value="SpoIIE"/>
    <property type="match status" value="1"/>
</dbReference>
<dbReference type="InterPro" id="IPR052016">
    <property type="entry name" value="Bact_Sigma-Reg"/>
</dbReference>
<dbReference type="InterPro" id="IPR029016">
    <property type="entry name" value="GAF-like_dom_sf"/>
</dbReference>
<gene>
    <name evidence="3" type="ORF">G6W59_13170</name>
</gene>
<keyword evidence="1" id="KW-0378">Hydrolase</keyword>
<name>A0A7Y6CAK9_9ACTN</name>
<dbReference type="AlphaFoldDB" id="A0A7Y6CAK9"/>
<dbReference type="Gene3D" id="3.30.450.40">
    <property type="match status" value="1"/>
</dbReference>
<dbReference type="Gene3D" id="3.60.40.10">
    <property type="entry name" value="PPM-type phosphatase domain"/>
    <property type="match status" value="1"/>
</dbReference>
<dbReference type="EMBL" id="JAANNT010000009">
    <property type="protein sequence ID" value="NUV29259.1"/>
    <property type="molecule type" value="Genomic_DNA"/>
</dbReference>
<dbReference type="SMART" id="SM00065">
    <property type="entry name" value="GAF"/>
    <property type="match status" value="1"/>
</dbReference>
<evidence type="ECO:0000313" key="3">
    <source>
        <dbReference type="EMBL" id="NUV29259.1"/>
    </source>
</evidence>
<dbReference type="SUPFAM" id="SSF55781">
    <property type="entry name" value="GAF domain-like"/>
    <property type="match status" value="1"/>
</dbReference>
<dbReference type="RefSeq" id="WP_175457757.1">
    <property type="nucleotide sequence ID" value="NZ_JAANNT010000009.1"/>
</dbReference>
<dbReference type="PROSITE" id="PS51746">
    <property type="entry name" value="PPM_2"/>
    <property type="match status" value="1"/>
</dbReference>
<feature type="domain" description="PPM-type phosphatase" evidence="2">
    <location>
        <begin position="378"/>
        <end position="589"/>
    </location>
</feature>
<organism evidence="3 4">
    <name type="scientific">Streptomyces odorifer</name>
    <dbReference type="NCBI Taxonomy" id="53450"/>
    <lineage>
        <taxon>Bacteria</taxon>
        <taxon>Bacillati</taxon>
        <taxon>Actinomycetota</taxon>
        <taxon>Actinomycetes</taxon>
        <taxon>Kitasatosporales</taxon>
        <taxon>Streptomycetaceae</taxon>
        <taxon>Streptomyces</taxon>
        <taxon>Streptomyces albidoflavus group</taxon>
    </lineage>
</organism>
<evidence type="ECO:0000256" key="1">
    <source>
        <dbReference type="ARBA" id="ARBA00022801"/>
    </source>
</evidence>
<dbReference type="Pfam" id="PF13185">
    <property type="entry name" value="GAF_2"/>
    <property type="match status" value="1"/>
</dbReference>
<dbReference type="SUPFAM" id="SSF81606">
    <property type="entry name" value="PP2C-like"/>
    <property type="match status" value="1"/>
</dbReference>
<evidence type="ECO:0000259" key="2">
    <source>
        <dbReference type="PROSITE" id="PS51746"/>
    </source>
</evidence>
<sequence length="593" mass="62820">MVEPGTDVPARAEAPFDGWAAWLHRLWRVGTDADDITALASLVYEALLDDPGVTVVAGARWERGRSSYVRHRGRGGTEVTTLPGCDHTEGPCAPPPLDDGPTLLLIRPDDPEMLLPCPGGRALRDAGAAAVVRCVFDLGDGDRAALWVGAGREPGAPWVARTGERLRQIADVLTVSNQRILESRQHERRQAMDAFLAEASLQMAESLDVEETLRRVARMAVPAVAEGCMVHLADSRGTLSAVAVAHMASDAQARLREVAEDDPWLAKELLRGAERRHGLVLTGEDLEGGPFGPGAPGPPVRAMSVSPLAARNRALGTLTFLYSRDSADADRWLLTDLAGRAALAIDTSTLYEQRRRHVEELQRHLLPPGLPDCPGLELSAAYQVADDSLDVGGDFYDAVRVGDRLAVFIGDVCGRGAEAAAYTGLARHTLRTLLENGTSPTAALARLNGALIAQRASRFVTALVAVLTPRGEGAWRVRVANAGHPLPHVARAGGEVSAVPAQGMLLGVVEQVAYRAVSLTLGPGDALVLHTDGLSEARAADGSFFEDRLPEAVARCVGENGGGADGLIGQAARFRVSGDDDTAVVIVQVEGER</sequence>
<keyword evidence="4" id="KW-1185">Reference proteome</keyword>
<dbReference type="PANTHER" id="PTHR43156:SF2">
    <property type="entry name" value="STAGE II SPORULATION PROTEIN E"/>
    <property type="match status" value="1"/>
</dbReference>
<proteinExistence type="predicted"/>